<feature type="signal peptide" evidence="4">
    <location>
        <begin position="1"/>
        <end position="36"/>
    </location>
</feature>
<dbReference type="Proteomes" id="UP000678545">
    <property type="component" value="Unassembled WGS sequence"/>
</dbReference>
<dbReference type="AlphaFoldDB" id="A0A941E2B4"/>
<dbReference type="InterPro" id="IPR011990">
    <property type="entry name" value="TPR-like_helical_dom_sf"/>
</dbReference>
<keyword evidence="4" id="KW-0732">Signal</keyword>
<dbReference type="PANTHER" id="PTHR45586:SF1">
    <property type="entry name" value="LIPOPOLYSACCHARIDE ASSEMBLY PROTEIN B"/>
    <property type="match status" value="1"/>
</dbReference>
<proteinExistence type="predicted"/>
<dbReference type="PANTHER" id="PTHR45586">
    <property type="entry name" value="TPR REPEAT-CONTAINING PROTEIN PA4667"/>
    <property type="match status" value="1"/>
</dbReference>
<feature type="chain" id="PRO_5037482858" evidence="4">
    <location>
        <begin position="37"/>
        <end position="339"/>
    </location>
</feature>
<dbReference type="SUPFAM" id="SSF48452">
    <property type="entry name" value="TPR-like"/>
    <property type="match status" value="2"/>
</dbReference>
<dbReference type="InterPro" id="IPR019734">
    <property type="entry name" value="TPR_rpt"/>
</dbReference>
<organism evidence="5 6">
    <name type="scientific">Undibacterium fentianense</name>
    <dbReference type="NCBI Taxonomy" id="2828728"/>
    <lineage>
        <taxon>Bacteria</taxon>
        <taxon>Pseudomonadati</taxon>
        <taxon>Pseudomonadota</taxon>
        <taxon>Betaproteobacteria</taxon>
        <taxon>Burkholderiales</taxon>
        <taxon>Oxalobacteraceae</taxon>
        <taxon>Undibacterium</taxon>
    </lineage>
</organism>
<gene>
    <name evidence="5" type="ORF">KDM90_13660</name>
</gene>
<protein>
    <submittedName>
        <fullName evidence="5">Tetratricopeptide repeat protein</fullName>
    </submittedName>
</protein>
<dbReference type="Pfam" id="PF13432">
    <property type="entry name" value="TPR_16"/>
    <property type="match status" value="1"/>
</dbReference>
<dbReference type="Pfam" id="PF07719">
    <property type="entry name" value="TPR_2"/>
    <property type="match status" value="1"/>
</dbReference>
<evidence type="ECO:0000313" key="5">
    <source>
        <dbReference type="EMBL" id="MBR7801050.1"/>
    </source>
</evidence>
<dbReference type="PROSITE" id="PS50005">
    <property type="entry name" value="TPR"/>
    <property type="match status" value="1"/>
</dbReference>
<evidence type="ECO:0000256" key="2">
    <source>
        <dbReference type="ARBA" id="ARBA00022803"/>
    </source>
</evidence>
<feature type="repeat" description="TPR" evidence="3">
    <location>
        <begin position="290"/>
        <end position="323"/>
    </location>
</feature>
<dbReference type="RefSeq" id="WP_212676154.1">
    <property type="nucleotide sequence ID" value="NZ_JAGSPJ010000005.1"/>
</dbReference>
<dbReference type="InterPro" id="IPR051012">
    <property type="entry name" value="CellSynth/LPSAsmb/PSIAsmb"/>
</dbReference>
<reference evidence="5" key="1">
    <citation type="submission" date="2021-04" db="EMBL/GenBank/DDBJ databases">
        <title>novel species isolated from subtropical streams in China.</title>
        <authorList>
            <person name="Lu H."/>
        </authorList>
    </citation>
    <scope>NUCLEOTIDE SEQUENCE</scope>
    <source>
        <strain evidence="5">FT137W</strain>
    </source>
</reference>
<accession>A0A941E2B4</accession>
<name>A0A941E2B4_9BURK</name>
<keyword evidence="6" id="KW-1185">Reference proteome</keyword>
<evidence type="ECO:0000256" key="1">
    <source>
        <dbReference type="ARBA" id="ARBA00022737"/>
    </source>
</evidence>
<sequence>MTTFPSPPSRMRNAIMVSLLLTPLVSSMLAMQTAQAHEYSALIKAKKYAEVERAISSKLATDANYADALVAKVDLILITGKVAQLDEGVKIAEQCIANNPKNSECHEALGNVLGIKAEKGGLMAGISSLGKIRDSFKTALALDPKNFNAAHSLMTFYLEVPGLMGGSHSKAKDVIAETRKVSPAAANLLQAKFDLKDEELEKAKSGVLAVNSSGNPVIAQLQNEIAVDIAQTFVKEKKFLDAEKMFREVIQRFPDSAAAHLGLGRSLQEQGKVKEALPHLEKSLSMENTGAVLYRLGKTWQALGDKTKAISYFEKALAYTPAVSARTRADAEEQIKLLK</sequence>
<dbReference type="Gene3D" id="1.25.40.10">
    <property type="entry name" value="Tetratricopeptide repeat domain"/>
    <property type="match status" value="2"/>
</dbReference>
<dbReference type="InterPro" id="IPR013105">
    <property type="entry name" value="TPR_2"/>
</dbReference>
<evidence type="ECO:0000256" key="4">
    <source>
        <dbReference type="SAM" id="SignalP"/>
    </source>
</evidence>
<comment type="caution">
    <text evidence="5">The sequence shown here is derived from an EMBL/GenBank/DDBJ whole genome shotgun (WGS) entry which is preliminary data.</text>
</comment>
<dbReference type="SMART" id="SM00028">
    <property type="entry name" value="TPR"/>
    <property type="match status" value="3"/>
</dbReference>
<evidence type="ECO:0000313" key="6">
    <source>
        <dbReference type="Proteomes" id="UP000678545"/>
    </source>
</evidence>
<keyword evidence="1" id="KW-0677">Repeat</keyword>
<keyword evidence="2 3" id="KW-0802">TPR repeat</keyword>
<dbReference type="EMBL" id="JAGSPJ010000005">
    <property type="protein sequence ID" value="MBR7801050.1"/>
    <property type="molecule type" value="Genomic_DNA"/>
</dbReference>
<evidence type="ECO:0000256" key="3">
    <source>
        <dbReference type="PROSITE-ProRule" id="PRU00339"/>
    </source>
</evidence>